<dbReference type="EMBL" id="PGVG01000029">
    <property type="protein sequence ID" value="PJG52041.1"/>
    <property type="molecule type" value="Genomic_DNA"/>
</dbReference>
<gene>
    <name evidence="3" type="ORF">CVM73_28145</name>
</gene>
<evidence type="ECO:0000256" key="1">
    <source>
        <dbReference type="SAM" id="Phobius"/>
    </source>
</evidence>
<dbReference type="Proteomes" id="UP000231194">
    <property type="component" value="Unassembled WGS sequence"/>
</dbReference>
<accession>A0A2M8R2K3</accession>
<keyword evidence="4" id="KW-1185">Reference proteome</keyword>
<evidence type="ECO:0000259" key="2">
    <source>
        <dbReference type="Pfam" id="PF12158"/>
    </source>
</evidence>
<dbReference type="Pfam" id="PF12158">
    <property type="entry name" value="DUF3592"/>
    <property type="match status" value="1"/>
</dbReference>
<organism evidence="3 4">
    <name type="scientific">Bradyrhizobium forestalis</name>
    <dbReference type="NCBI Taxonomy" id="1419263"/>
    <lineage>
        <taxon>Bacteria</taxon>
        <taxon>Pseudomonadati</taxon>
        <taxon>Pseudomonadota</taxon>
        <taxon>Alphaproteobacteria</taxon>
        <taxon>Hyphomicrobiales</taxon>
        <taxon>Nitrobacteraceae</taxon>
        <taxon>Bradyrhizobium</taxon>
    </lineage>
</organism>
<name>A0A2M8R2K3_9BRAD</name>
<keyword evidence="1" id="KW-1133">Transmembrane helix</keyword>
<evidence type="ECO:0000313" key="3">
    <source>
        <dbReference type="EMBL" id="PJG52041.1"/>
    </source>
</evidence>
<feature type="transmembrane region" description="Helical" evidence="1">
    <location>
        <begin position="144"/>
        <end position="162"/>
    </location>
</feature>
<comment type="caution">
    <text evidence="3">The sequence shown here is derived from an EMBL/GenBank/DDBJ whole genome shotgun (WGS) entry which is preliminary data.</text>
</comment>
<sequence length="185" mass="19728">MARKARKRTPNRGGMAFGRNLMVLGALPLGLGGYCAIMGALTLNWPRATAAITSAETIRQTTNAENRGAGGGQEGWNTFRVLYTYRVGERDYVAGGVEPYDLGMQNSASAGNMRVLHPPGSSAKIVHDPRNPEIAYLKPGPSSAALAFTAIGLIMSLSGFWARRKATEGLGEMNAEGTTERIERA</sequence>
<keyword evidence="1" id="KW-0472">Membrane</keyword>
<proteinExistence type="predicted"/>
<dbReference type="InterPro" id="IPR021994">
    <property type="entry name" value="DUF3592"/>
</dbReference>
<keyword evidence="1" id="KW-0812">Transmembrane</keyword>
<feature type="domain" description="DUF3592" evidence="2">
    <location>
        <begin position="56"/>
        <end position="141"/>
    </location>
</feature>
<evidence type="ECO:0000313" key="4">
    <source>
        <dbReference type="Proteomes" id="UP000231194"/>
    </source>
</evidence>
<reference evidence="3 4" key="1">
    <citation type="submission" date="2017-11" db="EMBL/GenBank/DDBJ databases">
        <title>Bradyrhizobium forestalis sp. nov., an efficient nitrogen-fixing bacterium isolated from nodules of forest legume species in the Amazon.</title>
        <authorList>
            <person name="Costa E.M."/>
            <person name="Guimaraes A."/>
            <person name="Carvalho T.S."/>
            <person name="Rodrigues T.L."/>
            <person name="Ribeiro P.R.A."/>
            <person name="Lebbe L."/>
            <person name="Willems A."/>
            <person name="Moreira F.M.S."/>
        </authorList>
    </citation>
    <scope>NUCLEOTIDE SEQUENCE [LARGE SCALE GENOMIC DNA]</scope>
    <source>
        <strain evidence="3 4">INPA54B</strain>
    </source>
</reference>
<dbReference type="AlphaFoldDB" id="A0A2M8R2K3"/>
<protein>
    <recommendedName>
        <fullName evidence="2">DUF3592 domain-containing protein</fullName>
    </recommendedName>
</protein>
<dbReference type="RefSeq" id="WP_100235025.1">
    <property type="nucleotide sequence ID" value="NZ_PGVG01000029.1"/>
</dbReference>
<feature type="transmembrane region" description="Helical" evidence="1">
    <location>
        <begin position="21"/>
        <end position="41"/>
    </location>
</feature>
<dbReference type="OrthoDB" id="4750277at2"/>